<protein>
    <recommendedName>
        <fullName evidence="4">Homeobox domain-containing protein</fullName>
    </recommendedName>
</protein>
<dbReference type="Proteomes" id="UP000886523">
    <property type="component" value="Unassembled WGS sequence"/>
</dbReference>
<keyword evidence="1 2" id="KW-0539">Nucleus</keyword>
<dbReference type="Gene3D" id="1.10.10.60">
    <property type="entry name" value="Homeodomain-like"/>
    <property type="match status" value="1"/>
</dbReference>
<gene>
    <name evidence="5" type="ORF">BS47DRAFT_1385343</name>
</gene>
<dbReference type="SMART" id="SM00389">
    <property type="entry name" value="HOX"/>
    <property type="match status" value="1"/>
</dbReference>
<dbReference type="OrthoDB" id="6159439at2759"/>
<proteinExistence type="predicted"/>
<reference evidence="5" key="1">
    <citation type="journal article" date="2020" name="Nat. Commun.">
        <title>Large-scale genome sequencing of mycorrhizal fungi provides insights into the early evolution of symbiotic traits.</title>
        <authorList>
            <person name="Miyauchi S."/>
            <person name="Kiss E."/>
            <person name="Kuo A."/>
            <person name="Drula E."/>
            <person name="Kohler A."/>
            <person name="Sanchez-Garcia M."/>
            <person name="Morin E."/>
            <person name="Andreopoulos B."/>
            <person name="Barry K.W."/>
            <person name="Bonito G."/>
            <person name="Buee M."/>
            <person name="Carver A."/>
            <person name="Chen C."/>
            <person name="Cichocki N."/>
            <person name="Clum A."/>
            <person name="Culley D."/>
            <person name="Crous P.W."/>
            <person name="Fauchery L."/>
            <person name="Girlanda M."/>
            <person name="Hayes R.D."/>
            <person name="Keri Z."/>
            <person name="LaButti K."/>
            <person name="Lipzen A."/>
            <person name="Lombard V."/>
            <person name="Magnuson J."/>
            <person name="Maillard F."/>
            <person name="Murat C."/>
            <person name="Nolan M."/>
            <person name="Ohm R.A."/>
            <person name="Pangilinan J."/>
            <person name="Pereira M.F."/>
            <person name="Perotto S."/>
            <person name="Peter M."/>
            <person name="Pfister S."/>
            <person name="Riley R."/>
            <person name="Sitrit Y."/>
            <person name="Stielow J.B."/>
            <person name="Szollosi G."/>
            <person name="Zifcakova L."/>
            <person name="Stursova M."/>
            <person name="Spatafora J.W."/>
            <person name="Tedersoo L."/>
            <person name="Vaario L.M."/>
            <person name="Yamada A."/>
            <person name="Yan M."/>
            <person name="Wang P."/>
            <person name="Xu J."/>
            <person name="Bruns T."/>
            <person name="Baldrian P."/>
            <person name="Vilgalys R."/>
            <person name="Dunand C."/>
            <person name="Henrissat B."/>
            <person name="Grigoriev I.V."/>
            <person name="Hibbett D."/>
            <person name="Nagy L.G."/>
            <person name="Martin F.M."/>
        </authorList>
    </citation>
    <scope>NUCLEOTIDE SEQUENCE</scope>
    <source>
        <strain evidence="5">UP504</strain>
    </source>
</reference>
<dbReference type="AlphaFoldDB" id="A0A9P6AK63"/>
<feature type="region of interest" description="Disordered" evidence="3">
    <location>
        <begin position="334"/>
        <end position="359"/>
    </location>
</feature>
<accession>A0A9P6AK63</accession>
<feature type="compositionally biased region" description="Polar residues" evidence="3">
    <location>
        <begin position="344"/>
        <end position="357"/>
    </location>
</feature>
<comment type="caution">
    <text evidence="5">The sequence shown here is derived from an EMBL/GenBank/DDBJ whole genome shotgun (WGS) entry which is preliminary data.</text>
</comment>
<dbReference type="GO" id="GO:0003677">
    <property type="term" value="F:DNA binding"/>
    <property type="evidence" value="ECO:0007669"/>
    <property type="project" value="UniProtKB-UniRule"/>
</dbReference>
<feature type="compositionally biased region" description="Low complexity" evidence="3">
    <location>
        <begin position="137"/>
        <end position="147"/>
    </location>
</feature>
<dbReference type="PROSITE" id="PS50071">
    <property type="entry name" value="HOMEOBOX_2"/>
    <property type="match status" value="1"/>
</dbReference>
<feature type="domain" description="Homeobox" evidence="4">
    <location>
        <begin position="70"/>
        <end position="130"/>
    </location>
</feature>
<dbReference type="Pfam" id="PF00046">
    <property type="entry name" value="Homeodomain"/>
    <property type="match status" value="1"/>
</dbReference>
<evidence type="ECO:0000259" key="4">
    <source>
        <dbReference type="PROSITE" id="PS50071"/>
    </source>
</evidence>
<keyword evidence="6" id="KW-1185">Reference proteome</keyword>
<dbReference type="InterPro" id="IPR001356">
    <property type="entry name" value="HD"/>
</dbReference>
<dbReference type="EMBL" id="MU129092">
    <property type="protein sequence ID" value="KAF9507047.1"/>
    <property type="molecule type" value="Genomic_DNA"/>
</dbReference>
<name>A0A9P6AK63_9AGAM</name>
<evidence type="ECO:0000313" key="5">
    <source>
        <dbReference type="EMBL" id="KAF9507047.1"/>
    </source>
</evidence>
<feature type="DNA-binding region" description="Homeobox" evidence="1">
    <location>
        <begin position="72"/>
        <end position="131"/>
    </location>
</feature>
<feature type="region of interest" description="Disordered" evidence="3">
    <location>
        <begin position="1"/>
        <end position="37"/>
    </location>
</feature>
<keyword evidence="1 2" id="KW-0238">DNA-binding</keyword>
<feature type="region of interest" description="Disordered" evidence="3">
    <location>
        <begin position="130"/>
        <end position="152"/>
    </location>
</feature>
<feature type="compositionally biased region" description="Basic and acidic residues" evidence="3">
    <location>
        <begin position="334"/>
        <end position="343"/>
    </location>
</feature>
<evidence type="ECO:0000256" key="3">
    <source>
        <dbReference type="SAM" id="MobiDB-lite"/>
    </source>
</evidence>
<dbReference type="CDD" id="cd00086">
    <property type="entry name" value="homeodomain"/>
    <property type="match status" value="1"/>
</dbReference>
<evidence type="ECO:0000256" key="2">
    <source>
        <dbReference type="RuleBase" id="RU000682"/>
    </source>
</evidence>
<evidence type="ECO:0000313" key="6">
    <source>
        <dbReference type="Proteomes" id="UP000886523"/>
    </source>
</evidence>
<dbReference type="GO" id="GO:0005634">
    <property type="term" value="C:nucleus"/>
    <property type="evidence" value="ECO:0007669"/>
    <property type="project" value="UniProtKB-SubCell"/>
</dbReference>
<sequence length="413" mass="45678">MARHDNNTSFGARGLPISSSLGENAGFIPSKYSHGYREPKYRDNLAFHGSSRSQATTSAHVAGSALNHRDELSQELRRLNTSHVSTLERAFNENRHPSREERSVVASRLKLDSRTVKEWFQNKRHMTRKEVSKSARARAAAAAASSRPTLDRVASLTELPSPHPRSVLDASYHPDHTPHIWGHMVSSPPSSPTSAPPPLKRARSASPSIRKSPPAMHSFSRSRSEHSLLNYRKKRQRVTLEWACANAASFSSVSSDHERDLKIQFDDEDEGTLDSRTEISVSDEHEAITPFDGRSLDSMSIRSVLRSSSPPYSFISGLFAEPNFGQRDIPSERADTAVDKPTEKSTSIRTESANTTHRTVHNARVAASDRVERLPVERPESRNLLGIKPNASSSNTRAEMEAALALCGLFSSS</sequence>
<dbReference type="InterPro" id="IPR009057">
    <property type="entry name" value="Homeodomain-like_sf"/>
</dbReference>
<dbReference type="SUPFAM" id="SSF46689">
    <property type="entry name" value="Homeodomain-like"/>
    <property type="match status" value="1"/>
</dbReference>
<feature type="compositionally biased region" description="Pro residues" evidence="3">
    <location>
        <begin position="189"/>
        <end position="199"/>
    </location>
</feature>
<evidence type="ECO:0000256" key="1">
    <source>
        <dbReference type="PROSITE-ProRule" id="PRU00108"/>
    </source>
</evidence>
<feature type="region of interest" description="Disordered" evidence="3">
    <location>
        <begin position="182"/>
        <end position="227"/>
    </location>
</feature>
<organism evidence="5 6">
    <name type="scientific">Hydnum rufescens UP504</name>
    <dbReference type="NCBI Taxonomy" id="1448309"/>
    <lineage>
        <taxon>Eukaryota</taxon>
        <taxon>Fungi</taxon>
        <taxon>Dikarya</taxon>
        <taxon>Basidiomycota</taxon>
        <taxon>Agaricomycotina</taxon>
        <taxon>Agaricomycetes</taxon>
        <taxon>Cantharellales</taxon>
        <taxon>Hydnaceae</taxon>
        <taxon>Hydnum</taxon>
    </lineage>
</organism>
<comment type="subcellular location">
    <subcellularLocation>
        <location evidence="1 2">Nucleus</location>
    </subcellularLocation>
</comment>
<keyword evidence="1 2" id="KW-0371">Homeobox</keyword>